<protein>
    <submittedName>
        <fullName evidence="1">Uncharacterized protein</fullName>
    </submittedName>
</protein>
<accession>A0A2P2ML88</accession>
<sequence length="27" mass="3229">MMYRDKRTKIMKYSLHSVKLGGKEITN</sequence>
<name>A0A2P2ML88_RHIMU</name>
<organism evidence="1">
    <name type="scientific">Rhizophora mucronata</name>
    <name type="common">Asiatic mangrove</name>
    <dbReference type="NCBI Taxonomy" id="61149"/>
    <lineage>
        <taxon>Eukaryota</taxon>
        <taxon>Viridiplantae</taxon>
        <taxon>Streptophyta</taxon>
        <taxon>Embryophyta</taxon>
        <taxon>Tracheophyta</taxon>
        <taxon>Spermatophyta</taxon>
        <taxon>Magnoliopsida</taxon>
        <taxon>eudicotyledons</taxon>
        <taxon>Gunneridae</taxon>
        <taxon>Pentapetalae</taxon>
        <taxon>rosids</taxon>
        <taxon>fabids</taxon>
        <taxon>Malpighiales</taxon>
        <taxon>Rhizophoraceae</taxon>
        <taxon>Rhizophora</taxon>
    </lineage>
</organism>
<dbReference type="EMBL" id="GGEC01050499">
    <property type="protein sequence ID" value="MBX30983.1"/>
    <property type="molecule type" value="Transcribed_RNA"/>
</dbReference>
<dbReference type="AlphaFoldDB" id="A0A2P2ML88"/>
<reference evidence="1" key="1">
    <citation type="submission" date="2018-02" db="EMBL/GenBank/DDBJ databases">
        <title>Rhizophora mucronata_Transcriptome.</title>
        <authorList>
            <person name="Meera S.P."/>
            <person name="Sreeshan A."/>
            <person name="Augustine A."/>
        </authorList>
    </citation>
    <scope>NUCLEOTIDE SEQUENCE</scope>
    <source>
        <tissue evidence="1">Leaf</tissue>
    </source>
</reference>
<proteinExistence type="predicted"/>
<evidence type="ECO:0000313" key="1">
    <source>
        <dbReference type="EMBL" id="MBX30983.1"/>
    </source>
</evidence>